<feature type="region of interest" description="Disordered" evidence="7">
    <location>
        <begin position="1"/>
        <end position="35"/>
    </location>
</feature>
<dbReference type="SUPFAM" id="SSF55785">
    <property type="entry name" value="PYP-like sensor domain (PAS domain)"/>
    <property type="match status" value="1"/>
</dbReference>
<dbReference type="Pfam" id="PF02518">
    <property type="entry name" value="HATPase_c"/>
    <property type="match status" value="1"/>
</dbReference>
<dbReference type="InterPro" id="IPR013656">
    <property type="entry name" value="PAS_4"/>
</dbReference>
<dbReference type="Gene3D" id="1.10.287.130">
    <property type="match status" value="1"/>
</dbReference>
<evidence type="ECO:0000256" key="4">
    <source>
        <dbReference type="ARBA" id="ARBA00022679"/>
    </source>
</evidence>
<dbReference type="InterPro" id="IPR050351">
    <property type="entry name" value="BphY/WalK/GraS-like"/>
</dbReference>
<feature type="domain" description="Histidine kinase" evidence="8">
    <location>
        <begin position="191"/>
        <end position="403"/>
    </location>
</feature>
<dbReference type="SUPFAM" id="SSF55874">
    <property type="entry name" value="ATPase domain of HSP90 chaperone/DNA topoisomerase II/histidine kinase"/>
    <property type="match status" value="1"/>
</dbReference>
<dbReference type="PANTHER" id="PTHR42878:SF15">
    <property type="entry name" value="BACTERIOPHYTOCHROME"/>
    <property type="match status" value="1"/>
</dbReference>
<evidence type="ECO:0000259" key="8">
    <source>
        <dbReference type="PROSITE" id="PS50109"/>
    </source>
</evidence>
<dbReference type="InterPro" id="IPR003594">
    <property type="entry name" value="HATPase_dom"/>
</dbReference>
<dbReference type="Gene3D" id="3.30.565.10">
    <property type="entry name" value="Histidine kinase-like ATPase, C-terminal domain"/>
    <property type="match status" value="1"/>
</dbReference>
<evidence type="ECO:0000256" key="6">
    <source>
        <dbReference type="SAM" id="Coils"/>
    </source>
</evidence>
<dbReference type="Pfam" id="PF08448">
    <property type="entry name" value="PAS_4"/>
    <property type="match status" value="1"/>
</dbReference>
<dbReference type="PANTHER" id="PTHR42878">
    <property type="entry name" value="TWO-COMPONENT HISTIDINE KINASE"/>
    <property type="match status" value="1"/>
</dbReference>
<sequence>MTHTKPGSPAAPNGEERASPPTAEAPTSPAEPAPGFLQQVHDLSADCIKVVDAQGRLKSMNRRGQEAMQVDDLSLCLGSDWRLFWQGEAEQAMHSAFEAARAGRPAQFRGFCPTLKGEARWWDVTIAPLDTETGDLIVMSRDITAQMEAQRQLAELNTHLEQEVQRRTRALGQERRQLQQLNEDLQALTYSISHDLRTPVRHVQSFLRLANVHRADATRQQRYLEIAERSAGQLASMIDSVLQLTRIGRVELRRQLVDLNAVLRSVRVELQAEQGDRTVLWDAPDLPTVYGDGALLQVALKVMCANALKFTRPVAEPRIELRARRLDGAWQLEVRDNGVGFEPTYTHKLFGLFRRLHRPDDFEGLGAGLAVLRRIAQRHGGEVGAHGTVGGGATFTLTLPDPEEEL</sequence>
<keyword evidence="3" id="KW-0597">Phosphoprotein</keyword>
<dbReference type="GO" id="GO:0005524">
    <property type="term" value="F:ATP binding"/>
    <property type="evidence" value="ECO:0007669"/>
    <property type="project" value="UniProtKB-KW"/>
</dbReference>
<dbReference type="CDD" id="cd00082">
    <property type="entry name" value="HisKA"/>
    <property type="match status" value="1"/>
</dbReference>
<name>A0ABV9I854_9DEIO</name>
<evidence type="ECO:0000256" key="7">
    <source>
        <dbReference type="SAM" id="MobiDB-lite"/>
    </source>
</evidence>
<dbReference type="InterPro" id="IPR036097">
    <property type="entry name" value="HisK_dim/P_sf"/>
</dbReference>
<dbReference type="Pfam" id="PF00512">
    <property type="entry name" value="HisKA"/>
    <property type="match status" value="1"/>
</dbReference>
<dbReference type="PROSITE" id="PS50109">
    <property type="entry name" value="HIS_KIN"/>
    <property type="match status" value="1"/>
</dbReference>
<dbReference type="InterPro" id="IPR036890">
    <property type="entry name" value="HATPase_C_sf"/>
</dbReference>
<evidence type="ECO:0000256" key="1">
    <source>
        <dbReference type="ARBA" id="ARBA00000085"/>
    </source>
</evidence>
<dbReference type="SMART" id="SM00387">
    <property type="entry name" value="HATPase_c"/>
    <property type="match status" value="1"/>
</dbReference>
<dbReference type="Gene3D" id="3.30.450.20">
    <property type="entry name" value="PAS domain"/>
    <property type="match status" value="1"/>
</dbReference>
<feature type="coiled-coil region" evidence="6">
    <location>
        <begin position="146"/>
        <end position="191"/>
    </location>
</feature>
<dbReference type="PRINTS" id="PR00344">
    <property type="entry name" value="BCTRLSENSOR"/>
</dbReference>
<dbReference type="RefSeq" id="WP_380061449.1">
    <property type="nucleotide sequence ID" value="NZ_JBHSEI010000005.1"/>
</dbReference>
<evidence type="ECO:0000256" key="5">
    <source>
        <dbReference type="ARBA" id="ARBA00022777"/>
    </source>
</evidence>
<keyword evidence="9" id="KW-0547">Nucleotide-binding</keyword>
<dbReference type="EMBL" id="JBHSEI010000005">
    <property type="protein sequence ID" value="MFC4638445.1"/>
    <property type="molecule type" value="Genomic_DNA"/>
</dbReference>
<keyword evidence="10" id="KW-1185">Reference proteome</keyword>
<reference evidence="10" key="1">
    <citation type="journal article" date="2019" name="Int. J. Syst. Evol. Microbiol.">
        <title>The Global Catalogue of Microorganisms (GCM) 10K type strain sequencing project: providing services to taxonomists for standard genome sequencing and annotation.</title>
        <authorList>
            <consortium name="The Broad Institute Genomics Platform"/>
            <consortium name="The Broad Institute Genome Sequencing Center for Infectious Disease"/>
            <person name="Wu L."/>
            <person name="Ma J."/>
        </authorList>
    </citation>
    <scope>NUCLEOTIDE SEQUENCE [LARGE SCALE GENOMIC DNA]</scope>
    <source>
        <strain evidence="10">CCUG 55995</strain>
    </source>
</reference>
<evidence type="ECO:0000256" key="2">
    <source>
        <dbReference type="ARBA" id="ARBA00012438"/>
    </source>
</evidence>
<keyword evidence="4" id="KW-0808">Transferase</keyword>
<dbReference type="Proteomes" id="UP001595952">
    <property type="component" value="Unassembled WGS sequence"/>
</dbReference>
<comment type="catalytic activity">
    <reaction evidence="1">
        <text>ATP + protein L-histidine = ADP + protein N-phospho-L-histidine.</text>
        <dbReference type="EC" id="2.7.13.3"/>
    </reaction>
</comment>
<evidence type="ECO:0000313" key="9">
    <source>
        <dbReference type="EMBL" id="MFC4638445.1"/>
    </source>
</evidence>
<dbReference type="SUPFAM" id="SSF47384">
    <property type="entry name" value="Homodimeric domain of signal transducing histidine kinase"/>
    <property type="match status" value="1"/>
</dbReference>
<dbReference type="InterPro" id="IPR005467">
    <property type="entry name" value="His_kinase_dom"/>
</dbReference>
<dbReference type="EC" id="2.7.13.3" evidence="2"/>
<gene>
    <name evidence="9" type="ORF">ACFO0D_08805</name>
</gene>
<keyword evidence="5" id="KW-0418">Kinase</keyword>
<protein>
    <recommendedName>
        <fullName evidence="2">histidine kinase</fullName>
        <ecNumber evidence="2">2.7.13.3</ecNumber>
    </recommendedName>
</protein>
<dbReference type="InterPro" id="IPR004358">
    <property type="entry name" value="Sig_transdc_His_kin-like_C"/>
</dbReference>
<comment type="caution">
    <text evidence="9">The sequence shown here is derived from an EMBL/GenBank/DDBJ whole genome shotgun (WGS) entry which is preliminary data.</text>
</comment>
<keyword evidence="9" id="KW-0067">ATP-binding</keyword>
<proteinExistence type="predicted"/>
<organism evidence="9 10">
    <name type="scientific">Deinococcus hohokamensis</name>
    <dbReference type="NCBI Taxonomy" id="309883"/>
    <lineage>
        <taxon>Bacteria</taxon>
        <taxon>Thermotogati</taxon>
        <taxon>Deinococcota</taxon>
        <taxon>Deinococci</taxon>
        <taxon>Deinococcales</taxon>
        <taxon>Deinococcaceae</taxon>
        <taxon>Deinococcus</taxon>
    </lineage>
</organism>
<accession>A0ABV9I854</accession>
<evidence type="ECO:0000313" key="10">
    <source>
        <dbReference type="Proteomes" id="UP001595952"/>
    </source>
</evidence>
<dbReference type="InterPro" id="IPR035965">
    <property type="entry name" value="PAS-like_dom_sf"/>
</dbReference>
<keyword evidence="6" id="KW-0175">Coiled coil</keyword>
<dbReference type="InterPro" id="IPR003661">
    <property type="entry name" value="HisK_dim/P_dom"/>
</dbReference>
<feature type="compositionally biased region" description="Low complexity" evidence="7">
    <location>
        <begin position="19"/>
        <end position="34"/>
    </location>
</feature>
<dbReference type="SMART" id="SM00388">
    <property type="entry name" value="HisKA"/>
    <property type="match status" value="1"/>
</dbReference>
<evidence type="ECO:0000256" key="3">
    <source>
        <dbReference type="ARBA" id="ARBA00022553"/>
    </source>
</evidence>